<gene>
    <name evidence="10" type="ORF">KDK_79570</name>
</gene>
<evidence type="ECO:0000256" key="3">
    <source>
        <dbReference type="ARBA" id="ARBA00022475"/>
    </source>
</evidence>
<feature type="transmembrane region" description="Helical" evidence="8">
    <location>
        <begin position="327"/>
        <end position="350"/>
    </location>
</feature>
<dbReference type="RefSeq" id="WP_126557421.1">
    <property type="nucleotide sequence ID" value="NZ_BIFS01000002.1"/>
</dbReference>
<dbReference type="PROSITE" id="PS50156">
    <property type="entry name" value="SSD"/>
    <property type="match status" value="1"/>
</dbReference>
<comment type="caution">
    <text evidence="10">The sequence shown here is derived from an EMBL/GenBank/DDBJ whole genome shotgun (WGS) entry which is preliminary data.</text>
</comment>
<feature type="transmembrane region" description="Helical" evidence="8">
    <location>
        <begin position="765"/>
        <end position="788"/>
    </location>
</feature>
<evidence type="ECO:0000256" key="8">
    <source>
        <dbReference type="SAM" id="Phobius"/>
    </source>
</evidence>
<dbReference type="InterPro" id="IPR000731">
    <property type="entry name" value="SSD"/>
</dbReference>
<dbReference type="GO" id="GO:0005886">
    <property type="term" value="C:plasma membrane"/>
    <property type="evidence" value="ECO:0007669"/>
    <property type="project" value="UniProtKB-SubCell"/>
</dbReference>
<evidence type="ECO:0000259" key="9">
    <source>
        <dbReference type="PROSITE" id="PS50156"/>
    </source>
</evidence>
<dbReference type="AlphaFoldDB" id="A0A402AYK8"/>
<dbReference type="InterPro" id="IPR050545">
    <property type="entry name" value="Mycobact_MmpL"/>
</dbReference>
<feature type="region of interest" description="Disordered" evidence="7">
    <location>
        <begin position="515"/>
        <end position="578"/>
    </location>
</feature>
<feature type="transmembrane region" description="Helical" evidence="8">
    <location>
        <begin position="294"/>
        <end position="321"/>
    </location>
</feature>
<feature type="transmembrane region" description="Helical" evidence="8">
    <location>
        <begin position="390"/>
        <end position="409"/>
    </location>
</feature>
<evidence type="ECO:0000256" key="7">
    <source>
        <dbReference type="SAM" id="MobiDB-lite"/>
    </source>
</evidence>
<dbReference type="Pfam" id="PF03176">
    <property type="entry name" value="MMPL"/>
    <property type="match status" value="2"/>
</dbReference>
<dbReference type="Gene3D" id="1.20.1640.10">
    <property type="entry name" value="Multidrug efflux transporter AcrB transmembrane domain"/>
    <property type="match status" value="2"/>
</dbReference>
<feature type="transmembrane region" description="Helical" evidence="8">
    <location>
        <begin position="725"/>
        <end position="744"/>
    </location>
</feature>
<dbReference type="SUPFAM" id="SSF82866">
    <property type="entry name" value="Multidrug efflux transporter AcrB transmembrane domain"/>
    <property type="match status" value="2"/>
</dbReference>
<evidence type="ECO:0000256" key="4">
    <source>
        <dbReference type="ARBA" id="ARBA00022692"/>
    </source>
</evidence>
<comment type="similarity">
    <text evidence="2">Belongs to the resistance-nodulation-cell division (RND) (TC 2.A.6) family. MmpL subfamily.</text>
</comment>
<dbReference type="PANTHER" id="PTHR33406:SF6">
    <property type="entry name" value="MEMBRANE PROTEIN YDGH-RELATED"/>
    <property type="match status" value="1"/>
</dbReference>
<feature type="transmembrane region" description="Helical" evidence="8">
    <location>
        <begin position="794"/>
        <end position="825"/>
    </location>
</feature>
<evidence type="ECO:0000256" key="5">
    <source>
        <dbReference type="ARBA" id="ARBA00022989"/>
    </source>
</evidence>
<sequence length="835" mass="88740">MITRLLHGLTDSATGKRGKFVTIIVWLLIAIVLVVTAPKLADIYDNGSTQDIPSNAGSQVAQRLQLDKFPGSRGTPAILVFSDEKGLSADDKATIKKVSDWLGSSQKPASVDKVLSIYTVPQAASQLVSQDNKTMTIIANMTGSSSDTQFQDSVKKMRDYLKTTTSNTSVEAHVTGPAGVITDTVLIFGAVDVKLLLATVGLVLVLLILLYRSPILAFLPLIGVGWALQIIDALLGFVGKSGAVGISQQATSIMTVLLFGAGTDYCIFIASRFREELAHTQDKHEAMRNTMRAVGEAITSSAGTVILGLMTLLFTFIGLYYSLGPALIIAIFVMLLAGLTLVPALLVWLGRAAYWPFVPKYDPTIQQQDAEGDLKGFWGRLGLWTARHRVVAVVGSTIFLIILALGNIGSVPTFNFLTSFREVTDSSTGYNILQKHFPAGTLAPTTVLVKLSGSDANAYKHLAQIDAVTVAAQKATGVAQVQGPTRPTGKGTLVDPLKLQSAIDALPAQLRDAIRSGKQPSITTQPPTGSKSTGTGQPPTTSGKPPVTGQPSTGKPPVAGQPPTNGKPPITGQPPAYTPEQLATIGAFAASTQYMSQDNSTFELSVVLKDDPYSLTAINNIAPLRDTLNKALSANFPNGNGPSATLYLAGQTSQLSDTLGYNQHDTYLVVPAVILLVGIVLALLLRSLIAPLYLLAAVTLNFLASIGICAFFFERVEGQDGFNYAIPLYTFIFLVALGADYTIFLMSRVREEAKRRGIEKGVPYAVSRTGGVITSAGLILAGTFAVLMTLPLNILFQLGACVAVGILLDTFVVRGLLVPGLVLLLGKWNWWPGRL</sequence>
<dbReference type="Proteomes" id="UP000287188">
    <property type="component" value="Unassembled WGS sequence"/>
</dbReference>
<feature type="transmembrane region" description="Helical" evidence="8">
    <location>
        <begin position="20"/>
        <end position="41"/>
    </location>
</feature>
<feature type="transmembrane region" description="Helical" evidence="8">
    <location>
        <begin position="218"/>
        <end position="238"/>
    </location>
</feature>
<keyword evidence="5 8" id="KW-1133">Transmembrane helix</keyword>
<evidence type="ECO:0000313" key="11">
    <source>
        <dbReference type="Proteomes" id="UP000287188"/>
    </source>
</evidence>
<feature type="compositionally biased region" description="Low complexity" evidence="7">
    <location>
        <begin position="523"/>
        <end position="546"/>
    </location>
</feature>
<evidence type="ECO:0000256" key="2">
    <source>
        <dbReference type="ARBA" id="ARBA00010157"/>
    </source>
</evidence>
<dbReference type="InterPro" id="IPR004869">
    <property type="entry name" value="MMPL_dom"/>
</dbReference>
<evidence type="ECO:0000256" key="1">
    <source>
        <dbReference type="ARBA" id="ARBA00004651"/>
    </source>
</evidence>
<reference evidence="11" key="1">
    <citation type="submission" date="2018-12" db="EMBL/GenBank/DDBJ databases">
        <title>Tengunoibacter tsumagoiensis gen. nov., sp. nov., Dictyobacter kobayashii sp. nov., D. alpinus sp. nov., and D. joshuensis sp. nov. and description of Dictyobacteraceae fam. nov. within the order Ktedonobacterales isolated from Tengu-no-mugimeshi.</title>
        <authorList>
            <person name="Wang C.M."/>
            <person name="Zheng Y."/>
            <person name="Sakai Y."/>
            <person name="Toyoda A."/>
            <person name="Minakuchi Y."/>
            <person name="Abe K."/>
            <person name="Yokota A."/>
            <person name="Yabe S."/>
        </authorList>
    </citation>
    <scope>NUCLEOTIDE SEQUENCE [LARGE SCALE GENOMIC DNA]</scope>
    <source>
        <strain evidence="11">Uno11</strain>
    </source>
</reference>
<evidence type="ECO:0000313" key="10">
    <source>
        <dbReference type="EMBL" id="GCE24157.1"/>
    </source>
</evidence>
<evidence type="ECO:0000256" key="6">
    <source>
        <dbReference type="ARBA" id="ARBA00023136"/>
    </source>
</evidence>
<feature type="transmembrane region" description="Helical" evidence="8">
    <location>
        <begin position="666"/>
        <end position="685"/>
    </location>
</feature>
<feature type="transmembrane region" description="Helical" evidence="8">
    <location>
        <begin position="185"/>
        <end position="211"/>
    </location>
</feature>
<accession>A0A402AYK8</accession>
<keyword evidence="4 8" id="KW-0812">Transmembrane</keyword>
<organism evidence="10 11">
    <name type="scientific">Dictyobacter kobayashii</name>
    <dbReference type="NCBI Taxonomy" id="2014872"/>
    <lineage>
        <taxon>Bacteria</taxon>
        <taxon>Bacillati</taxon>
        <taxon>Chloroflexota</taxon>
        <taxon>Ktedonobacteria</taxon>
        <taxon>Ktedonobacterales</taxon>
        <taxon>Dictyobacteraceae</taxon>
        <taxon>Dictyobacter</taxon>
    </lineage>
</organism>
<dbReference type="PANTHER" id="PTHR33406">
    <property type="entry name" value="MEMBRANE PROTEIN MJ1562-RELATED"/>
    <property type="match status" value="1"/>
</dbReference>
<dbReference type="EMBL" id="BIFS01000002">
    <property type="protein sequence ID" value="GCE24157.1"/>
    <property type="molecule type" value="Genomic_DNA"/>
</dbReference>
<keyword evidence="11" id="KW-1185">Reference proteome</keyword>
<comment type="subcellular location">
    <subcellularLocation>
        <location evidence="1">Cell membrane</location>
        <topology evidence="1">Multi-pass membrane protein</topology>
    </subcellularLocation>
</comment>
<dbReference type="OrthoDB" id="9782006at2"/>
<protein>
    <recommendedName>
        <fullName evidence="9">SSD domain-containing protein</fullName>
    </recommendedName>
</protein>
<proteinExistence type="inferred from homology"/>
<feature type="transmembrane region" description="Helical" evidence="8">
    <location>
        <begin position="692"/>
        <end position="713"/>
    </location>
</feature>
<keyword evidence="3" id="KW-1003">Cell membrane</keyword>
<keyword evidence="6 8" id="KW-0472">Membrane</keyword>
<feature type="domain" description="SSD" evidence="9">
    <location>
        <begin position="695"/>
        <end position="823"/>
    </location>
</feature>
<name>A0A402AYK8_9CHLR</name>
<feature type="transmembrane region" description="Helical" evidence="8">
    <location>
        <begin position="250"/>
        <end position="273"/>
    </location>
</feature>